<evidence type="ECO:0000313" key="2">
    <source>
        <dbReference type="RefSeq" id="XP_022308170.1"/>
    </source>
</evidence>
<dbReference type="Gene3D" id="2.40.70.10">
    <property type="entry name" value="Acid Proteases"/>
    <property type="match status" value="1"/>
</dbReference>
<reference evidence="2" key="1">
    <citation type="submission" date="2025-08" db="UniProtKB">
        <authorList>
            <consortium name="RefSeq"/>
        </authorList>
    </citation>
    <scope>IDENTIFICATION</scope>
    <source>
        <tissue evidence="2">Whole sample</tissue>
    </source>
</reference>
<name>A0A8B8BXY4_CRAVI</name>
<dbReference type="InterPro" id="IPR021109">
    <property type="entry name" value="Peptidase_aspartic_dom_sf"/>
</dbReference>
<organism evidence="1 2">
    <name type="scientific">Crassostrea virginica</name>
    <name type="common">Eastern oyster</name>
    <dbReference type="NCBI Taxonomy" id="6565"/>
    <lineage>
        <taxon>Eukaryota</taxon>
        <taxon>Metazoa</taxon>
        <taxon>Spiralia</taxon>
        <taxon>Lophotrochozoa</taxon>
        <taxon>Mollusca</taxon>
        <taxon>Bivalvia</taxon>
        <taxon>Autobranchia</taxon>
        <taxon>Pteriomorphia</taxon>
        <taxon>Ostreida</taxon>
        <taxon>Ostreoidea</taxon>
        <taxon>Ostreidae</taxon>
        <taxon>Crassostrea</taxon>
    </lineage>
</organism>
<dbReference type="RefSeq" id="XP_022308170.1">
    <property type="nucleotide sequence ID" value="XM_022452462.1"/>
</dbReference>
<evidence type="ECO:0000313" key="1">
    <source>
        <dbReference type="Proteomes" id="UP000694844"/>
    </source>
</evidence>
<dbReference type="AlphaFoldDB" id="A0A8B8BXY4"/>
<sequence length="252" mass="26991">MLQAGDGARLKGFIAGPCDVRAGQSTCEVDLYVAPLKDSMLLGMDFLRDRKAKLDLDAGTLCLGDETIRMTWGRSPVPWEAQVTLIRKIKVPAGSAVLCPVRLDAGLGDFMVVPGVHLLSDTLLMPHTYHASGDSTAVCLLNASDKDVVLAAAGAVGRAVEADLHEPVPFLSRAVCALAEAAPPQEVPAHLQDLLESSSKELTGEQRSQLAELLTEFQDVFARSEFDFGDFTALMHEIDNGDAPPPPVKEKM</sequence>
<protein>
    <submittedName>
        <fullName evidence="2">Uncharacterized protein LOC111114175</fullName>
    </submittedName>
</protein>
<dbReference type="GeneID" id="111114175"/>
<keyword evidence="1" id="KW-1185">Reference proteome</keyword>
<dbReference type="OrthoDB" id="6157735at2759"/>
<dbReference type="Proteomes" id="UP000694844">
    <property type="component" value="Chromosome 9"/>
</dbReference>
<accession>A0A8B8BXY4</accession>
<proteinExistence type="predicted"/>
<dbReference type="KEGG" id="cvn:111114175"/>
<gene>
    <name evidence="2" type="primary">LOC111114175</name>
</gene>